<evidence type="ECO:0000259" key="8">
    <source>
        <dbReference type="SMART" id="SM00650"/>
    </source>
</evidence>
<organism evidence="9 10">
    <name type="scientific">Candidatus Wolfebacteria bacterium CG02_land_8_20_14_3_00_37_12</name>
    <dbReference type="NCBI Taxonomy" id="1975066"/>
    <lineage>
        <taxon>Bacteria</taxon>
        <taxon>Candidatus Wolfeibacteriota</taxon>
    </lineage>
</organism>
<evidence type="ECO:0000256" key="5">
    <source>
        <dbReference type="ARBA" id="ARBA00022691"/>
    </source>
</evidence>
<keyword evidence="3 7" id="KW-0489">Methyltransferase</keyword>
<dbReference type="Pfam" id="PF00398">
    <property type="entry name" value="RrnaAD"/>
    <property type="match status" value="1"/>
</dbReference>
<feature type="binding site" evidence="7">
    <location>
        <position position="91"/>
    </location>
    <ligand>
        <name>S-adenosyl-L-methionine</name>
        <dbReference type="ChEBI" id="CHEBI:59789"/>
    </ligand>
</feature>
<dbReference type="Gene3D" id="3.40.50.150">
    <property type="entry name" value="Vaccinia Virus protein VP39"/>
    <property type="match status" value="1"/>
</dbReference>
<dbReference type="Proteomes" id="UP000230595">
    <property type="component" value="Unassembled WGS sequence"/>
</dbReference>
<dbReference type="SUPFAM" id="SSF53335">
    <property type="entry name" value="S-adenosyl-L-methionine-dependent methyltransferases"/>
    <property type="match status" value="1"/>
</dbReference>
<gene>
    <name evidence="9" type="primary">rsmA</name>
    <name evidence="9" type="ORF">COS33_01350</name>
</gene>
<dbReference type="PANTHER" id="PTHR11727">
    <property type="entry name" value="DIMETHYLADENOSINE TRANSFERASE"/>
    <property type="match status" value="1"/>
</dbReference>
<dbReference type="AlphaFoldDB" id="A0A2M7CQ45"/>
<evidence type="ECO:0000256" key="3">
    <source>
        <dbReference type="ARBA" id="ARBA00022603"/>
    </source>
</evidence>
<proteinExistence type="inferred from homology"/>
<keyword evidence="1" id="KW-0963">Cytoplasm</keyword>
<evidence type="ECO:0000313" key="10">
    <source>
        <dbReference type="Proteomes" id="UP000230595"/>
    </source>
</evidence>
<dbReference type="InterPro" id="IPR011530">
    <property type="entry name" value="rRNA_adenine_dimethylase"/>
</dbReference>
<dbReference type="GO" id="GO:0005829">
    <property type="term" value="C:cytosol"/>
    <property type="evidence" value="ECO:0007669"/>
    <property type="project" value="TreeGrafter"/>
</dbReference>
<comment type="similarity">
    <text evidence="7">Belongs to the class I-like SAM-binding methyltransferase superfamily. rRNA adenine N(6)-methyltransferase family.</text>
</comment>
<feature type="binding site" evidence="7">
    <location>
        <position position="63"/>
    </location>
    <ligand>
        <name>S-adenosyl-L-methionine</name>
        <dbReference type="ChEBI" id="CHEBI:59789"/>
    </ligand>
</feature>
<dbReference type="InterPro" id="IPR020598">
    <property type="entry name" value="rRNA_Ade_methylase_Trfase_N"/>
</dbReference>
<feature type="binding site" evidence="7">
    <location>
        <position position="35"/>
    </location>
    <ligand>
        <name>S-adenosyl-L-methionine</name>
        <dbReference type="ChEBI" id="CHEBI:59789"/>
    </ligand>
</feature>
<dbReference type="InterPro" id="IPR023165">
    <property type="entry name" value="rRNA_Ade_diMease-like_C"/>
</dbReference>
<feature type="binding site" evidence="7">
    <location>
        <position position="8"/>
    </location>
    <ligand>
        <name>S-adenosyl-L-methionine</name>
        <dbReference type="ChEBI" id="CHEBI:59789"/>
    </ligand>
</feature>
<dbReference type="NCBIfam" id="TIGR00755">
    <property type="entry name" value="ksgA"/>
    <property type="match status" value="1"/>
</dbReference>
<feature type="binding site" evidence="7">
    <location>
        <position position="112"/>
    </location>
    <ligand>
        <name>S-adenosyl-L-methionine</name>
        <dbReference type="ChEBI" id="CHEBI:59789"/>
    </ligand>
</feature>
<dbReference type="InterPro" id="IPR029063">
    <property type="entry name" value="SAM-dependent_MTases_sf"/>
</dbReference>
<feature type="domain" description="Ribosomal RNA adenine methylase transferase N-terminal" evidence="8">
    <location>
        <begin position="15"/>
        <end position="205"/>
    </location>
</feature>
<dbReference type="GO" id="GO:0000179">
    <property type="term" value="F:rRNA (adenine-N6,N6-)-dimethyltransferase activity"/>
    <property type="evidence" value="ECO:0007669"/>
    <property type="project" value="UniProtKB-UniRule"/>
</dbReference>
<reference evidence="10" key="1">
    <citation type="submission" date="2017-09" db="EMBL/GenBank/DDBJ databases">
        <title>Depth-based differentiation of microbial function through sediment-hosted aquifers and enrichment of novel symbionts in the deep terrestrial subsurface.</title>
        <authorList>
            <person name="Probst A.J."/>
            <person name="Ladd B."/>
            <person name="Jarett J.K."/>
            <person name="Geller-Mcgrath D.E."/>
            <person name="Sieber C.M.K."/>
            <person name="Emerson J.B."/>
            <person name="Anantharaman K."/>
            <person name="Thomas B.C."/>
            <person name="Malmstrom R."/>
            <person name="Stieglmeier M."/>
            <person name="Klingl A."/>
            <person name="Woyke T."/>
            <person name="Ryan C.M."/>
            <person name="Banfield J.F."/>
        </authorList>
    </citation>
    <scope>NUCLEOTIDE SEQUENCE [LARGE SCALE GENOMIC DNA]</scope>
</reference>
<dbReference type="Gene3D" id="1.10.8.100">
    <property type="entry name" value="Ribosomal RNA adenine dimethylase-like, domain 2"/>
    <property type="match status" value="1"/>
</dbReference>
<protein>
    <submittedName>
        <fullName evidence="9">Ribosomal RNA small subunit methyltransferase A</fullName>
    </submittedName>
</protein>
<evidence type="ECO:0000256" key="4">
    <source>
        <dbReference type="ARBA" id="ARBA00022679"/>
    </source>
</evidence>
<accession>A0A2M7CQ45</accession>
<keyword evidence="6 7" id="KW-0694">RNA-binding</keyword>
<evidence type="ECO:0000256" key="7">
    <source>
        <dbReference type="PROSITE-ProRule" id="PRU01026"/>
    </source>
</evidence>
<dbReference type="PROSITE" id="PS51689">
    <property type="entry name" value="SAM_RNA_A_N6_MT"/>
    <property type="match status" value="1"/>
</dbReference>
<sequence length="293" mass="33662">MGNYFGQHFLKNKEKLRKIVNALELKDGDVVVEIGPGHGELTNEIVLKFKSLKIENFKIIAIEKDKDLVDDLKNKIYNLGLDKNIEIINNDVLKILNSLIFNLKSNYKIVGNIPYYITGYLFRILGELEYEPELIVLLIQKEVAERVCAGKGNMNPSHKIMWGMNLLAASVQFWAEPKIIGYVSRKDFKPAPKVDSAIIKLTPVTSQLLSRLKCNKEDYYKFIKILFKQPRKTILNNLLGARKQELVNRNQEIKINNKEEIIKKLNKVGIEPNARPQDLSIEQIIKLSVVDFN</sequence>
<name>A0A2M7CQ45_9BACT</name>
<dbReference type="PANTHER" id="PTHR11727:SF7">
    <property type="entry name" value="DIMETHYLADENOSINE TRANSFERASE-RELATED"/>
    <property type="match status" value="1"/>
</dbReference>
<dbReference type="InterPro" id="IPR001737">
    <property type="entry name" value="KsgA/Erm"/>
</dbReference>
<keyword evidence="4 7" id="KW-0808">Transferase</keyword>
<evidence type="ECO:0000256" key="2">
    <source>
        <dbReference type="ARBA" id="ARBA00022552"/>
    </source>
</evidence>
<keyword evidence="2" id="KW-0698">rRNA processing</keyword>
<evidence type="ECO:0000256" key="1">
    <source>
        <dbReference type="ARBA" id="ARBA00022490"/>
    </source>
</evidence>
<feature type="binding site" evidence="7">
    <location>
        <position position="10"/>
    </location>
    <ligand>
        <name>S-adenosyl-L-methionine</name>
        <dbReference type="ChEBI" id="CHEBI:59789"/>
    </ligand>
</feature>
<evidence type="ECO:0000313" key="9">
    <source>
        <dbReference type="EMBL" id="PIV31794.1"/>
    </source>
</evidence>
<keyword evidence="5 7" id="KW-0949">S-adenosyl-L-methionine</keyword>
<dbReference type="EMBL" id="PEUH01000029">
    <property type="protein sequence ID" value="PIV31794.1"/>
    <property type="molecule type" value="Genomic_DNA"/>
</dbReference>
<dbReference type="GO" id="GO:0003723">
    <property type="term" value="F:RNA binding"/>
    <property type="evidence" value="ECO:0007669"/>
    <property type="project" value="UniProtKB-UniRule"/>
</dbReference>
<comment type="caution">
    <text evidence="9">The sequence shown here is derived from an EMBL/GenBank/DDBJ whole genome shotgun (WGS) entry which is preliminary data.</text>
</comment>
<dbReference type="SMART" id="SM00650">
    <property type="entry name" value="rADc"/>
    <property type="match status" value="1"/>
</dbReference>
<evidence type="ECO:0000256" key="6">
    <source>
        <dbReference type="ARBA" id="ARBA00022884"/>
    </source>
</evidence>